<gene>
    <name evidence="1" type="ORF">RE6C_04918</name>
</gene>
<comment type="caution">
    <text evidence="1">The sequence shown here is derived from an EMBL/GenBank/DDBJ whole genome shotgun (WGS) entry which is preliminary data.</text>
</comment>
<name>M2A4F9_9BACT</name>
<dbReference type="PATRIC" id="fig|1263867.3.peg.5274"/>
<dbReference type="Proteomes" id="UP000011529">
    <property type="component" value="Unassembled WGS sequence"/>
</dbReference>
<proteinExistence type="predicted"/>
<reference evidence="1" key="1">
    <citation type="submission" date="2012-11" db="EMBL/GenBank/DDBJ databases">
        <title>Permanent draft genomes of Rhodopirellula europaea strain SH398 and 6C.</title>
        <authorList>
            <person name="Richter M."/>
            <person name="Richter-Heitmann T."/>
            <person name="Frank C."/>
            <person name="Harder J."/>
            <person name="Glockner F.O."/>
        </authorList>
    </citation>
    <scope>NUCLEOTIDE SEQUENCE</scope>
    <source>
        <strain evidence="1">6C</strain>
    </source>
</reference>
<protein>
    <submittedName>
        <fullName evidence="1">Uncharacterized protein</fullName>
    </submittedName>
</protein>
<evidence type="ECO:0000313" key="1">
    <source>
        <dbReference type="EMBL" id="EMB14496.1"/>
    </source>
</evidence>
<evidence type="ECO:0000313" key="2">
    <source>
        <dbReference type="Proteomes" id="UP000011529"/>
    </source>
</evidence>
<keyword evidence="2" id="KW-1185">Reference proteome</keyword>
<organism evidence="1 2">
    <name type="scientific">Rhodopirellula europaea 6C</name>
    <dbReference type="NCBI Taxonomy" id="1263867"/>
    <lineage>
        <taxon>Bacteria</taxon>
        <taxon>Pseudomonadati</taxon>
        <taxon>Planctomycetota</taxon>
        <taxon>Planctomycetia</taxon>
        <taxon>Pirellulales</taxon>
        <taxon>Pirellulaceae</taxon>
        <taxon>Rhodopirellula</taxon>
    </lineage>
</organism>
<dbReference type="AlphaFoldDB" id="M2A4F9"/>
<reference evidence="1" key="2">
    <citation type="journal article" date="2013" name="Mar. Genomics">
        <title>Expression of sulfatases in Rhodopirellula baltica and the diversity of sulfatases in the genus Rhodopirellula.</title>
        <authorList>
            <person name="Wegner C.E."/>
            <person name="Richter-Heitmann T."/>
            <person name="Klindworth A."/>
            <person name="Klockow C."/>
            <person name="Richter M."/>
            <person name="Achstetter T."/>
            <person name="Glockner F.O."/>
            <person name="Harder J."/>
        </authorList>
    </citation>
    <scope>NUCLEOTIDE SEQUENCE [LARGE SCALE GENOMIC DNA]</scope>
    <source>
        <strain evidence="1">6C</strain>
    </source>
</reference>
<accession>M2A4F9</accession>
<sequence length="43" mass="4655">MKKSGLHLAGRALPDEAKSLGALQPKAVEQSISWAKPDFYDSL</sequence>
<dbReference type="EMBL" id="ANMO01000216">
    <property type="protein sequence ID" value="EMB14496.1"/>
    <property type="molecule type" value="Genomic_DNA"/>
</dbReference>